<dbReference type="OrthoDB" id="9805434at2"/>
<dbReference type="SUPFAM" id="SSF56935">
    <property type="entry name" value="Porins"/>
    <property type="match status" value="1"/>
</dbReference>
<dbReference type="RefSeq" id="WP_007616130.1">
    <property type="nucleotide sequence ID" value="NZ_BAEO01000006.1"/>
</dbReference>
<dbReference type="InterPro" id="IPR000531">
    <property type="entry name" value="Beta-barrel_TonB"/>
</dbReference>
<dbReference type="InterPro" id="IPR036942">
    <property type="entry name" value="Beta-barrel_TonB_sf"/>
</dbReference>
<keyword evidence="6 8" id="KW-0472">Membrane</keyword>
<evidence type="ECO:0000256" key="1">
    <source>
        <dbReference type="ARBA" id="ARBA00004571"/>
    </source>
</evidence>
<evidence type="ECO:0000256" key="3">
    <source>
        <dbReference type="ARBA" id="ARBA00022452"/>
    </source>
</evidence>
<gene>
    <name evidence="12" type="ORF">GARC_0385</name>
</gene>
<evidence type="ECO:0000259" key="11">
    <source>
        <dbReference type="Pfam" id="PF07715"/>
    </source>
</evidence>
<dbReference type="eggNOG" id="COG4771">
    <property type="taxonomic scope" value="Bacteria"/>
</dbReference>
<evidence type="ECO:0000256" key="5">
    <source>
        <dbReference type="ARBA" id="ARBA00023077"/>
    </source>
</evidence>
<comment type="similarity">
    <text evidence="8 9">Belongs to the TonB-dependent receptor family.</text>
</comment>
<sequence length="956" mass="104389">MRLFVLIIIVISYQAIANNKYQFDIPPLTADKSLILFAQQANTTLLFPIELAEKEITNSLSGYYTIELALVKLLEGTALYPVKDKKGLSVKTIMQVDPSNLQDLANSDITDDIFYLNGMEKIAVVGTRSAPRSVIDSPVPLDIIGVAEFTQQGSTDITSMLSTLVPSFNVNDQPINDASSLVRPANLRGMASDHTLILVNGKRRHRSSAITFLGGSLSDGAQGVDISNIPASSLQQIEVLRDGAAAQYGSDAIAGVINFVLNDNNQGGMFEARIGQFGEGDGELVQIQGNLGFAIEEQGFVNISTEYKQQNETNRSVQRADALELINSGNDGVADPAQVWGSPKVNYALKFLINMGYEFDSAIELYSFTNLAQRKIQGGFYYRNPQTRDGVFKGSPDENGITTLLVADLDGIEQGVSCPQVLITDNNVLDDSDYLLIADNSTAIGQNCFSFNEILPGGFTPQFGGTISDVSWALGIKGKTTSEWDYDLSIGLGYSEIDYSVSNTVNPSLGPNTPFSFNPGLASQLEKNINLDLFKQFNIDEEYQINFATGLEWRRESYRQKAGDLESYVVGDLAFDPSTGLTQGFGVGSNGFPGYNPQSAGKWSRGNWAIYGDFEIHMSDAFLFGVAARYENFSDFGSTLDGKVSARMILNDSLTLRGSLSTGFKAPTVGQSNVVNVTTAFSPDGLEDQATLPPTNAISIQLGATPLRPEESINTSFGLVGEIDKQLYFTLDYFNIKLHDRISTTSALTLTQQDIQTLVAAGSTEAISYGSAKYFTNDFDTKTQGLDLVVNYETYLFNIPSRLMFTYNWTDTQVDRVTLYTRTGVDGSSYLESNLTPQRIQMIEDNLPADRVSLSIIQAFNKISSNIRLNFYGGFYEDHLDAAAGLDIYAGSELTLDVDLSYQLDANFKLSLGAKNLFDNRPDNNPFSGDAGALYPATSPIGINGGFYYLRAIYEF</sequence>
<evidence type="ECO:0000256" key="6">
    <source>
        <dbReference type="ARBA" id="ARBA00023136"/>
    </source>
</evidence>
<organism evidence="12 13">
    <name type="scientific">Paraglaciecola arctica BSs20135</name>
    <dbReference type="NCBI Taxonomy" id="493475"/>
    <lineage>
        <taxon>Bacteria</taxon>
        <taxon>Pseudomonadati</taxon>
        <taxon>Pseudomonadota</taxon>
        <taxon>Gammaproteobacteria</taxon>
        <taxon>Alteromonadales</taxon>
        <taxon>Alteromonadaceae</taxon>
        <taxon>Paraglaciecola</taxon>
    </lineage>
</organism>
<evidence type="ECO:0000256" key="7">
    <source>
        <dbReference type="ARBA" id="ARBA00023237"/>
    </source>
</evidence>
<dbReference type="Pfam" id="PF07715">
    <property type="entry name" value="Plug"/>
    <property type="match status" value="1"/>
</dbReference>
<comment type="caution">
    <text evidence="12">The sequence shown here is derived from an EMBL/GenBank/DDBJ whole genome shotgun (WGS) entry which is preliminary data.</text>
</comment>
<name>K6YGU0_9ALTE</name>
<proteinExistence type="inferred from homology"/>
<evidence type="ECO:0000256" key="2">
    <source>
        <dbReference type="ARBA" id="ARBA00022448"/>
    </source>
</evidence>
<dbReference type="PANTHER" id="PTHR47234">
    <property type="match status" value="1"/>
</dbReference>
<dbReference type="Proteomes" id="UP000006327">
    <property type="component" value="Unassembled WGS sequence"/>
</dbReference>
<feature type="domain" description="TonB-dependent receptor-like beta-barrel" evidence="10">
    <location>
        <begin position="467"/>
        <end position="917"/>
    </location>
</feature>
<comment type="subcellular location">
    <subcellularLocation>
        <location evidence="1 8">Cell outer membrane</location>
        <topology evidence="1 8">Multi-pass membrane protein</topology>
    </subcellularLocation>
</comment>
<dbReference type="STRING" id="493475.GARC_0385"/>
<accession>K6YGU0</accession>
<evidence type="ECO:0000256" key="8">
    <source>
        <dbReference type="PROSITE-ProRule" id="PRU01360"/>
    </source>
</evidence>
<reference evidence="12 13" key="1">
    <citation type="journal article" date="2017" name="Antonie Van Leeuwenhoek">
        <title>Rhizobium rhizosphaerae sp. nov., a novel species isolated from rice rhizosphere.</title>
        <authorList>
            <person name="Zhao J.J."/>
            <person name="Zhang J."/>
            <person name="Zhang R.J."/>
            <person name="Zhang C.W."/>
            <person name="Yin H.Q."/>
            <person name="Zhang X.X."/>
        </authorList>
    </citation>
    <scope>NUCLEOTIDE SEQUENCE [LARGE SCALE GENOMIC DNA]</scope>
    <source>
        <strain evidence="12 13">BSs20135</strain>
    </source>
</reference>
<feature type="domain" description="TonB-dependent receptor plug" evidence="11">
    <location>
        <begin position="134"/>
        <end position="256"/>
    </location>
</feature>
<evidence type="ECO:0000259" key="10">
    <source>
        <dbReference type="Pfam" id="PF00593"/>
    </source>
</evidence>
<keyword evidence="7 8" id="KW-0998">Cell outer membrane</keyword>
<dbReference type="Gene3D" id="3.55.50.30">
    <property type="match status" value="1"/>
</dbReference>
<dbReference type="PROSITE" id="PS52016">
    <property type="entry name" value="TONB_DEPENDENT_REC_3"/>
    <property type="match status" value="1"/>
</dbReference>
<dbReference type="AlphaFoldDB" id="K6YGU0"/>
<evidence type="ECO:0000256" key="9">
    <source>
        <dbReference type="RuleBase" id="RU003357"/>
    </source>
</evidence>
<keyword evidence="5 9" id="KW-0798">TonB box</keyword>
<keyword evidence="13" id="KW-1185">Reference proteome</keyword>
<keyword evidence="3 8" id="KW-1134">Transmembrane beta strand</keyword>
<dbReference type="PANTHER" id="PTHR47234:SF3">
    <property type="entry name" value="SECRETIN_TONB SHORT N-TERMINAL DOMAIN-CONTAINING PROTEIN"/>
    <property type="match status" value="1"/>
</dbReference>
<dbReference type="Gene3D" id="2.40.170.20">
    <property type="entry name" value="TonB-dependent receptor, beta-barrel domain"/>
    <property type="match status" value="1"/>
</dbReference>
<dbReference type="GO" id="GO:0009279">
    <property type="term" value="C:cell outer membrane"/>
    <property type="evidence" value="ECO:0007669"/>
    <property type="project" value="UniProtKB-SubCell"/>
</dbReference>
<evidence type="ECO:0000313" key="13">
    <source>
        <dbReference type="Proteomes" id="UP000006327"/>
    </source>
</evidence>
<keyword evidence="12" id="KW-0675">Receptor</keyword>
<dbReference type="Gene3D" id="2.170.130.10">
    <property type="entry name" value="TonB-dependent receptor, plug domain"/>
    <property type="match status" value="1"/>
</dbReference>
<dbReference type="InterPro" id="IPR012910">
    <property type="entry name" value="Plug_dom"/>
</dbReference>
<evidence type="ECO:0000256" key="4">
    <source>
        <dbReference type="ARBA" id="ARBA00022692"/>
    </source>
</evidence>
<evidence type="ECO:0000313" key="12">
    <source>
        <dbReference type="EMBL" id="GAC17367.1"/>
    </source>
</evidence>
<dbReference type="EMBL" id="BAEO01000006">
    <property type="protein sequence ID" value="GAC17367.1"/>
    <property type="molecule type" value="Genomic_DNA"/>
</dbReference>
<protein>
    <submittedName>
        <fullName evidence="12">TonB-dependent receptor</fullName>
    </submittedName>
</protein>
<dbReference type="InterPro" id="IPR037066">
    <property type="entry name" value="Plug_dom_sf"/>
</dbReference>
<dbReference type="InterPro" id="IPR039426">
    <property type="entry name" value="TonB-dep_rcpt-like"/>
</dbReference>
<keyword evidence="2 8" id="KW-0813">Transport</keyword>
<keyword evidence="4 8" id="KW-0812">Transmembrane</keyword>
<dbReference type="Pfam" id="PF00593">
    <property type="entry name" value="TonB_dep_Rec_b-barrel"/>
    <property type="match status" value="1"/>
</dbReference>